<proteinExistence type="predicted"/>
<protein>
    <submittedName>
        <fullName evidence="4">RHS repeat-associated core domain-containing protein</fullName>
    </submittedName>
</protein>
<dbReference type="EMBL" id="CP068108">
    <property type="protein sequence ID" value="QQU01613.1"/>
    <property type="molecule type" value="Genomic_DNA"/>
</dbReference>
<reference evidence="4 5" key="1">
    <citation type="submission" date="2021-01" db="EMBL/GenBank/DDBJ databases">
        <title>FDA dAtabase for Regulatory Grade micrObial Sequences (FDA-ARGOS): Supporting development and validation of Infectious Disease Dx tests.</title>
        <authorList>
            <person name="Sproer C."/>
            <person name="Gronow S."/>
            <person name="Severitt S."/>
            <person name="Schroder I."/>
            <person name="Tallon L."/>
            <person name="Sadzewicz L."/>
            <person name="Zhao X."/>
            <person name="Boylan J."/>
            <person name="Ott S."/>
            <person name="Bowen H."/>
            <person name="Vavikolanu K."/>
            <person name="Mehta A."/>
            <person name="Aluvathingal J."/>
            <person name="Nadendla S."/>
            <person name="Lowell S."/>
            <person name="Myers T."/>
            <person name="Yan Y."/>
            <person name="Sichtig H."/>
        </authorList>
    </citation>
    <scope>NUCLEOTIDE SEQUENCE [LARGE SCALE GENOMIC DNA]</scope>
    <source>
        <strain evidence="4 5">FDAARGOS_1131</strain>
    </source>
</reference>
<feature type="transmembrane region" description="Helical" evidence="2">
    <location>
        <begin position="1443"/>
        <end position="1461"/>
    </location>
</feature>
<keyword evidence="2" id="KW-1133">Transmembrane helix</keyword>
<feature type="domain" description="Teneurin-like YD-shell" evidence="3">
    <location>
        <begin position="1018"/>
        <end position="1238"/>
    </location>
</feature>
<dbReference type="PANTHER" id="PTHR32305:SF15">
    <property type="entry name" value="PROTEIN RHSA-RELATED"/>
    <property type="match status" value="1"/>
</dbReference>
<feature type="transmembrane region" description="Helical" evidence="2">
    <location>
        <begin position="1380"/>
        <end position="1402"/>
    </location>
</feature>
<name>A0A9Q6Z3U3_MYROD</name>
<dbReference type="InterPro" id="IPR050708">
    <property type="entry name" value="T6SS_VgrG/RHS"/>
</dbReference>
<evidence type="ECO:0000256" key="2">
    <source>
        <dbReference type="SAM" id="Phobius"/>
    </source>
</evidence>
<dbReference type="NCBIfam" id="TIGR01643">
    <property type="entry name" value="YD_repeat_2x"/>
    <property type="match status" value="1"/>
</dbReference>
<gene>
    <name evidence="4" type="ORF">I6I88_07730</name>
</gene>
<evidence type="ECO:0000259" key="3">
    <source>
        <dbReference type="Pfam" id="PF25023"/>
    </source>
</evidence>
<dbReference type="InterPro" id="IPR006530">
    <property type="entry name" value="YD"/>
</dbReference>
<keyword evidence="2" id="KW-0812">Transmembrane</keyword>
<dbReference type="NCBIfam" id="TIGR03696">
    <property type="entry name" value="Rhs_assc_core"/>
    <property type="match status" value="1"/>
</dbReference>
<keyword evidence="1" id="KW-0677">Repeat</keyword>
<dbReference type="Pfam" id="PF05593">
    <property type="entry name" value="RHS_repeat"/>
    <property type="match status" value="2"/>
</dbReference>
<dbReference type="Gene3D" id="2.180.10.10">
    <property type="entry name" value="RHS repeat-associated core"/>
    <property type="match status" value="2"/>
</dbReference>
<dbReference type="OrthoDB" id="5862074at2"/>
<dbReference type="RefSeq" id="WP_115307106.1">
    <property type="nucleotide sequence ID" value="NZ_CP068108.1"/>
</dbReference>
<evidence type="ECO:0000313" key="5">
    <source>
        <dbReference type="Proteomes" id="UP000596202"/>
    </source>
</evidence>
<accession>A0A9Q6Z3U3</accession>
<evidence type="ECO:0000313" key="4">
    <source>
        <dbReference type="EMBL" id="QQU01613.1"/>
    </source>
</evidence>
<sequence length="1656" mass="185339">MKDFFTQSQNFIGSQQTGIDPRTGAFILHLPLATLNANYGMGPEVSLSLTSSSLNQENEGFGVGFGLPFTTYDYQNQLLRLSTGEQYLVEDASDDYQGEIVVKQKKLNNFIFERFKGDANQEGYYKVTYKSGLVEILDGPSSSYSIKNTVSIQTYEGHAVYLKWMNNNTQLISIADAHHTLVEISYYDPNAPVISVFPGEEETYKIRFAISNDLLTEVKQVEQNYTWFFYYETPQGFIKEIKHPTGLIETIDYQRDVFRFPHNVYPALPAAVKHRRSPGNGQPDLVSSFTFNYSSEHNYLGYQDGTDGVEFESNRDNLYAVMSDYFYDSEEVQTQGDLTIKTVRTYNNFHLNTSEVTTFNSSRGVKNIQVDLEYYAIIGNSFESQPNQFQLVKQKTTTWRDSSGTRQEVHLTEFDADGNPTFEIQPNGSQTTMTWYDAAGERGCPAEPHGFVRFLKESITIPNQDDYDTPIQMDSYTYTNLGNSDLIVAEQLSKYSDDELLQTRFFEYEQDSSSLDYGRMTFIHDKLYTDGASSRAYDSYQAFEFTVDGDEITQETIFTGHDGCEAATSTTSSAFTHRVLSQTNAQGVVSSYSYDSMGRILRLTQAEGTAYESSTYWEYELMKQTSNNSLVSITPVTQYTDALGNQAKVYFDGLGRELRKYGLDRKGSGQWEEILSQQYNAAGQAKQKTVRDIQNSNNRNVTYSISTDIQYDGWGQMMMLQFTNGIKAHQEDNPVCLTSSRWQSGGSMRSGQWKNTMYHKSQLLEKEERINLQGQVVGTKMYAWDGLGRLREEVDELGNSVERTYDAYGRVLTQTMQDGTTLEYTYVPYLTGSEIARIEVSSADGNWVLGEQEFDSLGRLTQRQTGGRTTEYYYEEASPVPYSVTQPDGTTIDYAYIAELGNAIAQIETDDLTQTFEYDSTTGELIESAEGMASNQNYWNDYGLLETETLTVNGDAYDVDYQWTLRGEPASHSDITGAQTRYERDQHGRVSRIVDQDVTADLFYDALGRLRKKTVEDNHSYTKIETEFEYNEFNQPVVEIIKDSKGTQLRLERSWLANGLLNRQVTQLNGNSIKEEDYTYDVRNRLVEYHISGSEFPRDGYGQAFRKQMYEYDALNNLLTVETTLENYQVDVADYHYENHADPTQLTSVTHSLEIYPATIDLQYDTCGRMTVDEAGRNLSYDAFGRLVELEGAQDSSYQYNANNQLVNQTVAGDKNCQLYYRAGELVNQVLVEEDKKVRWIKSGASCLAVNDDQDVTLTANGQNESLLWSVKNSDSKGELHQYGAYGQGEAEEYLPAFNGERKDPISGHYHLGNGYRSYSPVLMRFTCPDSMSPFGAGGINVYAYCAGDPINLIDPSGHSAMGTAGLFSGGAIAQGLGRLGAGGGIALGIFGIVTAVATFGASAAAMGVAMASISLTLSLAAEATGIASIATAKSNPELSANLGWASLGLGIAGSATGAYSKPKTGAPQMMSKKTPKFGAEEYGVTNVYTREGSQYAIVRPPNVPNSDTIYIIGHAGRIEYFPGNEALIGRQNQNLDTYFTTNRQVTYHTPEGSALRFDTAGFVYGLNGPPTYRDVIPSGTRLRDYGIISPRFRRENGTFFTPLEAVESVDYGLRFLSRRNYHIAMVATDNPIRLSIMLNSLSAEYTNIYLLTCRS</sequence>
<keyword evidence="2" id="KW-0472">Membrane</keyword>
<organism evidence="4 5">
    <name type="scientific">Myroides odoratus</name>
    <name type="common">Flavobacterium odoratum</name>
    <dbReference type="NCBI Taxonomy" id="256"/>
    <lineage>
        <taxon>Bacteria</taxon>
        <taxon>Pseudomonadati</taxon>
        <taxon>Bacteroidota</taxon>
        <taxon>Flavobacteriia</taxon>
        <taxon>Flavobacteriales</taxon>
        <taxon>Flavobacteriaceae</taxon>
        <taxon>Myroides</taxon>
    </lineage>
</organism>
<evidence type="ECO:0000256" key="1">
    <source>
        <dbReference type="ARBA" id="ARBA00022737"/>
    </source>
</evidence>
<dbReference type="Pfam" id="PF25023">
    <property type="entry name" value="TEN_YD-shell"/>
    <property type="match status" value="1"/>
</dbReference>
<dbReference type="Proteomes" id="UP000596202">
    <property type="component" value="Chromosome"/>
</dbReference>
<dbReference type="PANTHER" id="PTHR32305">
    <property type="match status" value="1"/>
</dbReference>
<dbReference type="InterPro" id="IPR056823">
    <property type="entry name" value="TEN-like_YD-shell"/>
</dbReference>
<dbReference type="InterPro" id="IPR031325">
    <property type="entry name" value="RHS_repeat"/>
</dbReference>
<feature type="transmembrane region" description="Helical" evidence="2">
    <location>
        <begin position="1409"/>
        <end position="1431"/>
    </location>
</feature>
<dbReference type="GeneID" id="93527539"/>
<dbReference type="InterPro" id="IPR022385">
    <property type="entry name" value="Rhs_assc_core"/>
</dbReference>